<evidence type="ECO:0000313" key="2">
    <source>
        <dbReference type="EMBL" id="AFK44834.1"/>
    </source>
</evidence>
<sequence length="74" mass="8751">MLDRIQTQENLRKRSVIQLGTSCLCLLCLDHEESLSHLLFSCRFAWCVWMEVYKWLGVRSVLEEEARTHYTTCA</sequence>
<dbReference type="EMBL" id="BT145040">
    <property type="protein sequence ID" value="AFK44834.1"/>
    <property type="molecule type" value="mRNA"/>
</dbReference>
<accession>I3SX42</accession>
<organism evidence="2">
    <name type="scientific">Lotus japonicus</name>
    <name type="common">Lotus corniculatus var. japonicus</name>
    <dbReference type="NCBI Taxonomy" id="34305"/>
    <lineage>
        <taxon>Eukaryota</taxon>
        <taxon>Viridiplantae</taxon>
        <taxon>Streptophyta</taxon>
        <taxon>Embryophyta</taxon>
        <taxon>Tracheophyta</taxon>
        <taxon>Spermatophyta</taxon>
        <taxon>Magnoliopsida</taxon>
        <taxon>eudicotyledons</taxon>
        <taxon>Gunneridae</taxon>
        <taxon>Pentapetalae</taxon>
        <taxon>rosids</taxon>
        <taxon>fabids</taxon>
        <taxon>Fabales</taxon>
        <taxon>Fabaceae</taxon>
        <taxon>Papilionoideae</taxon>
        <taxon>50 kb inversion clade</taxon>
        <taxon>NPAAA clade</taxon>
        <taxon>Hologalegina</taxon>
        <taxon>robinioid clade</taxon>
        <taxon>Loteae</taxon>
        <taxon>Lotus</taxon>
    </lineage>
</organism>
<reference evidence="2" key="1">
    <citation type="submission" date="2012-05" db="EMBL/GenBank/DDBJ databases">
        <authorList>
            <person name="Krishnakumar V."/>
            <person name="Cheung F."/>
            <person name="Xiao Y."/>
            <person name="Chan A."/>
            <person name="Moskal W.A."/>
            <person name="Town C.D."/>
        </authorList>
    </citation>
    <scope>NUCLEOTIDE SEQUENCE</scope>
</reference>
<dbReference type="Pfam" id="PF13966">
    <property type="entry name" value="zf-RVT"/>
    <property type="match status" value="1"/>
</dbReference>
<feature type="domain" description="Reverse transcriptase zinc-binding" evidence="1">
    <location>
        <begin position="3"/>
        <end position="49"/>
    </location>
</feature>
<dbReference type="InterPro" id="IPR026960">
    <property type="entry name" value="RVT-Znf"/>
</dbReference>
<proteinExistence type="evidence at transcript level"/>
<dbReference type="AlphaFoldDB" id="I3SX42"/>
<name>I3SX42_LOTJA</name>
<evidence type="ECO:0000259" key="1">
    <source>
        <dbReference type="Pfam" id="PF13966"/>
    </source>
</evidence>
<protein>
    <recommendedName>
        <fullName evidence="1">Reverse transcriptase zinc-binding domain-containing protein</fullName>
    </recommendedName>
</protein>